<proteinExistence type="predicted"/>
<dbReference type="VEuPathDB" id="FungiDB:C5L36_0A05970"/>
<evidence type="ECO:0000313" key="2">
    <source>
        <dbReference type="EMBL" id="AWU74002.1"/>
    </source>
</evidence>
<dbReference type="OrthoDB" id="3980126at2759"/>
<keyword evidence="3" id="KW-1185">Reference proteome</keyword>
<reference evidence="2 3" key="1">
    <citation type="submission" date="2018-06" db="EMBL/GenBank/DDBJ databases">
        <title>Population genomics shows no distinction between pathogenic Candida krusei and environmental Pichia kudriavzevii: One species, four names.</title>
        <authorList>
            <person name="Douglass A.P."/>
            <person name="Offei B."/>
            <person name="Braun-Galleani S."/>
            <person name="Coughlan A.Y."/>
            <person name="Martos A."/>
            <person name="Ortiz-Merino R.A."/>
            <person name="Byrne K.P."/>
            <person name="Wolfe K.H."/>
        </authorList>
    </citation>
    <scope>NUCLEOTIDE SEQUENCE [LARGE SCALE GENOMIC DNA]</scope>
    <source>
        <strain evidence="2 3">CBS573</strain>
    </source>
</reference>
<dbReference type="InterPro" id="IPR018865">
    <property type="entry name" value="STK19-like"/>
</dbReference>
<dbReference type="GeneID" id="40381712"/>
<dbReference type="Proteomes" id="UP000249293">
    <property type="component" value="Chromosome 1"/>
</dbReference>
<name>A0A2U9QYA1_PICKU</name>
<organism evidence="2 3">
    <name type="scientific">Pichia kudriavzevii</name>
    <name type="common">Yeast</name>
    <name type="synonym">Issatchenkia orientalis</name>
    <dbReference type="NCBI Taxonomy" id="4909"/>
    <lineage>
        <taxon>Eukaryota</taxon>
        <taxon>Fungi</taxon>
        <taxon>Dikarya</taxon>
        <taxon>Ascomycota</taxon>
        <taxon>Saccharomycotina</taxon>
        <taxon>Pichiomycetes</taxon>
        <taxon>Pichiales</taxon>
        <taxon>Pichiaceae</taxon>
        <taxon>Pichia</taxon>
    </lineage>
</organism>
<dbReference type="RefSeq" id="XP_029319479.1">
    <property type="nucleotide sequence ID" value="XM_029463619.1"/>
</dbReference>
<feature type="region of interest" description="Disordered" evidence="1">
    <location>
        <begin position="31"/>
        <end position="50"/>
    </location>
</feature>
<dbReference type="EMBL" id="CP028773">
    <property type="protein sequence ID" value="AWU74002.1"/>
    <property type="molecule type" value="Genomic_DNA"/>
</dbReference>
<dbReference type="AlphaFoldDB" id="A0A2U9QYA1"/>
<gene>
    <name evidence="2" type="ORF">C5L36_0A05970</name>
</gene>
<evidence type="ECO:0000313" key="3">
    <source>
        <dbReference type="Proteomes" id="UP000249293"/>
    </source>
</evidence>
<dbReference type="Pfam" id="PF10494">
    <property type="entry name" value="Stk19"/>
    <property type="match status" value="1"/>
</dbReference>
<evidence type="ECO:0000256" key="1">
    <source>
        <dbReference type="SAM" id="MobiDB-lite"/>
    </source>
</evidence>
<protein>
    <submittedName>
        <fullName evidence="2">Uncharacterized protein</fullName>
    </submittedName>
</protein>
<sequence length="294" mass="33050">MKTNIPLDLDSLLKTCSHICNDLLFPGSVATPTQGRASPRPPRPSRASRTARLQREYPHILLVEQLYACYPGQEGTVDRLVRNNCNRIVRIDMDQENFPYTVLVLADTFREMVYRTNPPLLQDIADRYVNMVLSYGETLVSRETLREHSLCNGSRGNISSMEMQLVHVGLLVLSREEGVYNLTLTHLGGLLRVVDRALRWVLRQLDGAGRGGTVAATVLREKWYGGVSLESGGLFRGASTSKEGVIYDNKVKKEVSLCIYKFRGMGLEYVLLLALGRGLLEKRETPTGVFYMRI</sequence>
<dbReference type="KEGG" id="pkz:C5L36_0A05970"/>
<accession>A0A2U9QYA1</accession>